<evidence type="ECO:0000259" key="1">
    <source>
        <dbReference type="Pfam" id="PF13456"/>
    </source>
</evidence>
<reference evidence="2" key="1">
    <citation type="submission" date="2022-12" db="EMBL/GenBank/DDBJ databases">
        <title>Draft genome assemblies for two species of Escallonia (Escalloniales).</title>
        <authorList>
            <person name="Chanderbali A."/>
            <person name="Dervinis C."/>
            <person name="Anghel I."/>
            <person name="Soltis D."/>
            <person name="Soltis P."/>
            <person name="Zapata F."/>
        </authorList>
    </citation>
    <scope>NUCLEOTIDE SEQUENCE</scope>
    <source>
        <strain evidence="2">UCBG92.1500</strain>
        <tissue evidence="2">Leaf</tissue>
    </source>
</reference>
<dbReference type="InterPro" id="IPR002156">
    <property type="entry name" value="RNaseH_domain"/>
</dbReference>
<dbReference type="EMBL" id="JAVXUO010000687">
    <property type="protein sequence ID" value="KAK2989904.1"/>
    <property type="molecule type" value="Genomic_DNA"/>
</dbReference>
<dbReference type="InterPro" id="IPR036397">
    <property type="entry name" value="RNaseH_sf"/>
</dbReference>
<dbReference type="SUPFAM" id="SSF53098">
    <property type="entry name" value="Ribonuclease H-like"/>
    <property type="match status" value="1"/>
</dbReference>
<dbReference type="CDD" id="cd09279">
    <property type="entry name" value="RNase_HI_like"/>
    <property type="match status" value="1"/>
</dbReference>
<organism evidence="2 3">
    <name type="scientific">Escallonia rubra</name>
    <dbReference type="NCBI Taxonomy" id="112253"/>
    <lineage>
        <taxon>Eukaryota</taxon>
        <taxon>Viridiplantae</taxon>
        <taxon>Streptophyta</taxon>
        <taxon>Embryophyta</taxon>
        <taxon>Tracheophyta</taxon>
        <taxon>Spermatophyta</taxon>
        <taxon>Magnoliopsida</taxon>
        <taxon>eudicotyledons</taxon>
        <taxon>Gunneridae</taxon>
        <taxon>Pentapetalae</taxon>
        <taxon>asterids</taxon>
        <taxon>campanulids</taxon>
        <taxon>Escalloniales</taxon>
        <taxon>Escalloniaceae</taxon>
        <taxon>Escallonia</taxon>
    </lineage>
</organism>
<dbReference type="GO" id="GO:0004523">
    <property type="term" value="F:RNA-DNA hybrid ribonuclease activity"/>
    <property type="evidence" value="ECO:0007669"/>
    <property type="project" value="InterPro"/>
</dbReference>
<dbReference type="AlphaFoldDB" id="A0AA88RQ07"/>
<dbReference type="Proteomes" id="UP001187471">
    <property type="component" value="Unassembled WGS sequence"/>
</dbReference>
<keyword evidence="3" id="KW-1185">Reference proteome</keyword>
<sequence>MEDHRQVTLKEVKVKFSITTHFLTRQLSDQGKDGRIGLCEINTVSINVTNIREGLSFENDGEIQPAPSEFEGGGQATIDELPEVNLGDGEDKRPTADPLKYILSRAVLLGRIAKWSVILQQFAIEYVAHKAVKGQALADFLAAHPLVDDFPLAIDLLDEEVMHINVQKAWEMYFDEASRSPDSTKQKITKNNKSGIGIMFVTPEGALFPYSFALSDGCSHNEAKYESMIAGLELALHSPIIKLTIYGDSQLVLKQLRGEYTIRRMNLVPNHEIANQLQSQFGKVQIFHVRRGVNALADSLVVWPH</sequence>
<comment type="caution">
    <text evidence="2">The sequence shown here is derived from an EMBL/GenBank/DDBJ whole genome shotgun (WGS) entry which is preliminary data.</text>
</comment>
<accession>A0AA88RQ07</accession>
<dbReference type="PANTHER" id="PTHR48475:SF1">
    <property type="entry name" value="RNASE H TYPE-1 DOMAIN-CONTAINING PROTEIN"/>
    <property type="match status" value="1"/>
</dbReference>
<protein>
    <recommendedName>
        <fullName evidence="1">RNase H type-1 domain-containing protein</fullName>
    </recommendedName>
</protein>
<evidence type="ECO:0000313" key="2">
    <source>
        <dbReference type="EMBL" id="KAK2989904.1"/>
    </source>
</evidence>
<feature type="domain" description="RNase H type-1" evidence="1">
    <location>
        <begin position="190"/>
        <end position="301"/>
    </location>
</feature>
<dbReference type="GO" id="GO:0003676">
    <property type="term" value="F:nucleic acid binding"/>
    <property type="evidence" value="ECO:0007669"/>
    <property type="project" value="InterPro"/>
</dbReference>
<dbReference type="PANTHER" id="PTHR48475">
    <property type="entry name" value="RIBONUCLEASE H"/>
    <property type="match status" value="1"/>
</dbReference>
<name>A0AA88RQ07_9ASTE</name>
<dbReference type="Gene3D" id="3.30.420.10">
    <property type="entry name" value="Ribonuclease H-like superfamily/Ribonuclease H"/>
    <property type="match status" value="1"/>
</dbReference>
<dbReference type="Pfam" id="PF13456">
    <property type="entry name" value="RVT_3"/>
    <property type="match status" value="1"/>
</dbReference>
<dbReference type="InterPro" id="IPR012337">
    <property type="entry name" value="RNaseH-like_sf"/>
</dbReference>
<proteinExistence type="predicted"/>
<gene>
    <name evidence="2" type="ORF">RJ640_019487</name>
</gene>
<evidence type="ECO:0000313" key="3">
    <source>
        <dbReference type="Proteomes" id="UP001187471"/>
    </source>
</evidence>